<comment type="caution">
    <text evidence="2">The sequence shown here is derived from an EMBL/GenBank/DDBJ whole genome shotgun (WGS) entry which is preliminary data.</text>
</comment>
<keyword evidence="3" id="KW-1185">Reference proteome</keyword>
<dbReference type="RefSeq" id="WP_072629997.1">
    <property type="nucleotide sequence ID" value="NZ_MLCB01000101.1"/>
</dbReference>
<evidence type="ECO:0008006" key="4">
    <source>
        <dbReference type="Google" id="ProtNLM"/>
    </source>
</evidence>
<evidence type="ECO:0000313" key="3">
    <source>
        <dbReference type="Proteomes" id="UP000184514"/>
    </source>
</evidence>
<dbReference type="OrthoDB" id="9808190at2"/>
<dbReference type="STRING" id="696762.PFRI_14080"/>
<proteinExistence type="predicted"/>
<organism evidence="2 3">
    <name type="scientific">Planktotalea frisia</name>
    <dbReference type="NCBI Taxonomy" id="696762"/>
    <lineage>
        <taxon>Bacteria</taxon>
        <taxon>Pseudomonadati</taxon>
        <taxon>Pseudomonadota</taxon>
        <taxon>Alphaproteobacteria</taxon>
        <taxon>Rhodobacterales</taxon>
        <taxon>Paracoccaceae</taxon>
        <taxon>Planktotalea</taxon>
    </lineage>
</organism>
<evidence type="ECO:0000313" key="2">
    <source>
        <dbReference type="EMBL" id="OJI94379.1"/>
    </source>
</evidence>
<keyword evidence="1" id="KW-0812">Transmembrane</keyword>
<dbReference type="EMBL" id="MLCB01000101">
    <property type="protein sequence ID" value="OJI94379.1"/>
    <property type="molecule type" value="Genomic_DNA"/>
</dbReference>
<feature type="transmembrane region" description="Helical" evidence="1">
    <location>
        <begin position="28"/>
        <end position="45"/>
    </location>
</feature>
<reference evidence="2 3" key="1">
    <citation type="submission" date="2016-10" db="EMBL/GenBank/DDBJ databases">
        <title>Genome sequence of Planktotalea frisia SH6-1.</title>
        <authorList>
            <person name="Poehlein A."/>
            <person name="Bakenhus I."/>
            <person name="Voget S."/>
            <person name="Brinkhoff T."/>
            <person name="Simon M."/>
        </authorList>
    </citation>
    <scope>NUCLEOTIDE SEQUENCE [LARGE SCALE GENOMIC DNA]</scope>
    <source>
        <strain evidence="2 3">SH6-1</strain>
    </source>
</reference>
<keyword evidence="1" id="KW-1133">Transmembrane helix</keyword>
<evidence type="ECO:0000256" key="1">
    <source>
        <dbReference type="SAM" id="Phobius"/>
    </source>
</evidence>
<dbReference type="AlphaFoldDB" id="A0A1L9NYN7"/>
<keyword evidence="1" id="KW-0472">Membrane</keyword>
<dbReference type="InterPro" id="IPR019253">
    <property type="entry name" value="DUF2244_TM"/>
</dbReference>
<dbReference type="Pfam" id="PF10003">
    <property type="entry name" value="DUF2244"/>
    <property type="match status" value="1"/>
</dbReference>
<name>A0A1L9NYN7_9RHOB</name>
<feature type="transmembrane region" description="Helical" evidence="1">
    <location>
        <begin position="51"/>
        <end position="71"/>
    </location>
</feature>
<accession>A0A1L9NYN7</accession>
<gene>
    <name evidence="2" type="ORF">PFRI_14080</name>
</gene>
<dbReference type="Proteomes" id="UP000184514">
    <property type="component" value="Unassembled WGS sequence"/>
</dbReference>
<sequence>MPYSWSSPQNASEQTLELWPHQSLPPRGMAAFVLATFTLITIPLFGLLGTALLWALLPFLLIAVGGIWFALHRSHQDRSTLETLTIGSDQTVLHRTNPRAKDQHWDSNTYWVTVELHQKDGPVPNYVTLKGNGREVEIGAFLSEEERQQLFAELTSAFSSARAAR</sequence>
<protein>
    <recommendedName>
        <fullName evidence="4">Integral membrane protein</fullName>
    </recommendedName>
</protein>